<dbReference type="Gene3D" id="3.40.190.10">
    <property type="entry name" value="Periplasmic binding protein-like II"/>
    <property type="match status" value="3"/>
</dbReference>
<dbReference type="PANTHER" id="PTHR30006:SF2">
    <property type="entry name" value="ABC TRANSPORTER SUBSTRATE-BINDING PROTEIN"/>
    <property type="match status" value="1"/>
</dbReference>
<feature type="non-terminal residue" evidence="2">
    <location>
        <position position="1"/>
    </location>
</feature>
<dbReference type="SUPFAM" id="SSF53850">
    <property type="entry name" value="Periplasmic binding protein-like II"/>
    <property type="match status" value="2"/>
</dbReference>
<evidence type="ECO:0000313" key="2">
    <source>
        <dbReference type="EMBL" id="GAH60649.1"/>
    </source>
</evidence>
<accession>X1I3I5</accession>
<dbReference type="GO" id="GO:0030976">
    <property type="term" value="F:thiamine pyrophosphate binding"/>
    <property type="evidence" value="ECO:0007669"/>
    <property type="project" value="TreeGrafter"/>
</dbReference>
<comment type="caution">
    <text evidence="2">The sequence shown here is derived from an EMBL/GenBank/DDBJ whole genome shotgun (WGS) entry which is preliminary data.</text>
</comment>
<dbReference type="Pfam" id="PF13343">
    <property type="entry name" value="SBP_bac_6"/>
    <property type="match status" value="1"/>
</dbReference>
<sequence length="286" mass="32100">SPEDGVVLVLSPIAIVRDCQNLPAAQVFVDFILSKEGQKLLSSEGITPVRLDVTPPSGVPTITQMKVIPSNPEEILIIKENSRNIFTDIFQGKQVEGTTEKTATLYTSVPINIIEELRYKFEVQNPGVYLKIYQASTGKVVEKINKEIKEGLIQADLIWVADFAVSEELKKKGVLLPYRPLEAAEMIEILKDKDGYYTAGRLLIMVVAYNTDKVTTKPTGYRDLLNKKYKTRIGHDTPETSGPLLYFMGTLLQDKDFGEEFFKRLKENLPQIQTSTQTTRKIANGE</sequence>
<dbReference type="GO" id="GO:0030975">
    <property type="term" value="F:thiamine binding"/>
    <property type="evidence" value="ECO:0007669"/>
    <property type="project" value="TreeGrafter"/>
</dbReference>
<protein>
    <recommendedName>
        <fullName evidence="3">PBP domain-containing protein</fullName>
    </recommendedName>
</protein>
<dbReference type="AlphaFoldDB" id="X1I3I5"/>
<gene>
    <name evidence="2" type="ORF">S03H2_33135</name>
</gene>
<evidence type="ECO:0000256" key="1">
    <source>
        <dbReference type="ARBA" id="ARBA00022729"/>
    </source>
</evidence>
<dbReference type="PANTHER" id="PTHR30006">
    <property type="entry name" value="THIAMINE-BINDING PERIPLASMIC PROTEIN-RELATED"/>
    <property type="match status" value="1"/>
</dbReference>
<proteinExistence type="predicted"/>
<name>X1I3I5_9ZZZZ</name>
<dbReference type="GO" id="GO:0015888">
    <property type="term" value="P:thiamine transport"/>
    <property type="evidence" value="ECO:0007669"/>
    <property type="project" value="TreeGrafter"/>
</dbReference>
<dbReference type="EMBL" id="BARU01020156">
    <property type="protein sequence ID" value="GAH60649.1"/>
    <property type="molecule type" value="Genomic_DNA"/>
</dbReference>
<organism evidence="2">
    <name type="scientific">marine sediment metagenome</name>
    <dbReference type="NCBI Taxonomy" id="412755"/>
    <lineage>
        <taxon>unclassified sequences</taxon>
        <taxon>metagenomes</taxon>
        <taxon>ecological metagenomes</taxon>
    </lineage>
</organism>
<keyword evidence="1" id="KW-0732">Signal</keyword>
<feature type="non-terminal residue" evidence="2">
    <location>
        <position position="286"/>
    </location>
</feature>
<reference evidence="2" key="1">
    <citation type="journal article" date="2014" name="Front. Microbiol.">
        <title>High frequency of phylogenetically diverse reductive dehalogenase-homologous genes in deep subseafloor sedimentary metagenomes.</title>
        <authorList>
            <person name="Kawai M."/>
            <person name="Futagami T."/>
            <person name="Toyoda A."/>
            <person name="Takaki Y."/>
            <person name="Nishi S."/>
            <person name="Hori S."/>
            <person name="Arai W."/>
            <person name="Tsubouchi T."/>
            <person name="Morono Y."/>
            <person name="Uchiyama I."/>
            <person name="Ito T."/>
            <person name="Fujiyama A."/>
            <person name="Inagaki F."/>
            <person name="Takami H."/>
        </authorList>
    </citation>
    <scope>NUCLEOTIDE SEQUENCE</scope>
    <source>
        <strain evidence="2">Expedition CK06-06</strain>
    </source>
</reference>
<dbReference type="GO" id="GO:0030288">
    <property type="term" value="C:outer membrane-bounded periplasmic space"/>
    <property type="evidence" value="ECO:0007669"/>
    <property type="project" value="TreeGrafter"/>
</dbReference>
<evidence type="ECO:0008006" key="3">
    <source>
        <dbReference type="Google" id="ProtNLM"/>
    </source>
</evidence>